<keyword evidence="1" id="KW-0472">Membrane</keyword>
<reference evidence="2" key="1">
    <citation type="journal article" date="2012" name="Proc. Natl. Acad. Sci. U.S.A.">
        <title>Antigenic diversity is generated by distinct evolutionary mechanisms in African trypanosome species.</title>
        <authorList>
            <person name="Jackson A.P."/>
            <person name="Berry A."/>
            <person name="Aslett M."/>
            <person name="Allison H.C."/>
            <person name="Burton P."/>
            <person name="Vavrova-Anderson J."/>
            <person name="Brown R."/>
            <person name="Browne H."/>
            <person name="Corton N."/>
            <person name="Hauser H."/>
            <person name="Gamble J."/>
            <person name="Gilderthorp R."/>
            <person name="Marcello L."/>
            <person name="McQuillan J."/>
            <person name="Otto T.D."/>
            <person name="Quail M.A."/>
            <person name="Sanders M.J."/>
            <person name="van Tonder A."/>
            <person name="Ginger M.L."/>
            <person name="Field M.C."/>
            <person name="Barry J.D."/>
            <person name="Hertz-Fowler C."/>
            <person name="Berriman M."/>
        </authorList>
    </citation>
    <scope>NUCLEOTIDE SEQUENCE</scope>
    <source>
        <strain evidence="2">Y486</strain>
    </source>
</reference>
<organism evidence="2">
    <name type="scientific">Trypanosoma vivax (strain Y486)</name>
    <dbReference type="NCBI Taxonomy" id="1055687"/>
    <lineage>
        <taxon>Eukaryota</taxon>
        <taxon>Discoba</taxon>
        <taxon>Euglenozoa</taxon>
        <taxon>Kinetoplastea</taxon>
        <taxon>Metakinetoplastina</taxon>
        <taxon>Trypanosomatida</taxon>
        <taxon>Trypanosomatidae</taxon>
        <taxon>Trypanosoma</taxon>
        <taxon>Duttonella</taxon>
    </lineage>
</organism>
<protein>
    <submittedName>
        <fullName evidence="2">Uncharacterized protein</fullName>
    </submittedName>
</protein>
<dbReference type="OMA" id="NFILIYM"/>
<gene>
    <name evidence="2" type="ORF">TVY486_1116160</name>
</gene>
<proteinExistence type="predicted"/>
<accession>G0U948</accession>
<keyword evidence="1" id="KW-1133">Transmembrane helix</keyword>
<feature type="transmembrane region" description="Helical" evidence="1">
    <location>
        <begin position="42"/>
        <end position="61"/>
    </location>
</feature>
<dbReference type="AlphaFoldDB" id="G0U948"/>
<evidence type="ECO:0000256" key="1">
    <source>
        <dbReference type="SAM" id="Phobius"/>
    </source>
</evidence>
<name>G0U948_TRYVY</name>
<dbReference type="VEuPathDB" id="TriTrypDB:TvY486_1116160"/>
<dbReference type="EMBL" id="HE573027">
    <property type="protein sequence ID" value="CCC54132.1"/>
    <property type="molecule type" value="Genomic_DNA"/>
</dbReference>
<feature type="transmembrane region" description="Helical" evidence="1">
    <location>
        <begin position="12"/>
        <end position="30"/>
    </location>
</feature>
<sequence length="131" mass="14390">MGGNSSREMLSLQAVNTPLIGVCFTSILFNSVQGGCLRSSNVYSNFILIYMLGLSTGFSTVLHQPLWGAKLGALASLVFTMGPKLRLTYTQRLFPSRIHYGIGCAYTSYHLLACYSEMTLFEDAGEDQLDE</sequence>
<evidence type="ECO:0000313" key="2">
    <source>
        <dbReference type="EMBL" id="CCC54132.1"/>
    </source>
</evidence>
<keyword evidence="1" id="KW-0812">Transmembrane</keyword>